<sequence length="316" mass="35565">MKKIFVALVFACLLFAREIHPTHTLKTPFEVSSIQREKDLLYISTLGGEVLIYHLNQKKYRPSIKLPLLRDFFGNSYPPKIFNTASNSKNMLAIVSANAQGKRNLYLADGNHPSHPPTPLLTDLNIAKVLWLNEEQILIALLSHEILLYDLPRHQTLYQTQISQSSFSDMVLDSPFLFTTGESGVVYQIHPKNGKILKTLPIINKDKNFQIVANHHRIATAGQDRRVGVYFLDTGKDLSLRSDFLVYAVGLDAPTNTLAYLANEKGDIALVNLLSKKKTAMLTGLQGIANNIIFYKNNIIVSCDSPYIYFFNKGEL</sequence>
<dbReference type="STRING" id="679897.HMU11140"/>
<dbReference type="Proteomes" id="UP000001522">
    <property type="component" value="Chromosome"/>
</dbReference>
<dbReference type="InterPro" id="IPR015943">
    <property type="entry name" value="WD40/YVTN_repeat-like_dom_sf"/>
</dbReference>
<dbReference type="HOGENOM" id="CLU_076338_0_0_7"/>
<protein>
    <submittedName>
        <fullName evidence="1">Putative periplasmic protein NapL</fullName>
    </submittedName>
</protein>
<dbReference type="SUPFAM" id="SSF50978">
    <property type="entry name" value="WD40 repeat-like"/>
    <property type="match status" value="1"/>
</dbReference>
<dbReference type="EMBL" id="FN555004">
    <property type="protein sequence ID" value="CBG40369.1"/>
    <property type="molecule type" value="Genomic_DNA"/>
</dbReference>
<proteinExistence type="predicted"/>
<gene>
    <name evidence="1" type="primary">napL</name>
    <name evidence="1" type="ordered locus">HMU11140</name>
</gene>
<dbReference type="eggNOG" id="COG3391">
    <property type="taxonomic scope" value="Bacteria"/>
</dbReference>
<evidence type="ECO:0000313" key="1">
    <source>
        <dbReference type="EMBL" id="CBG40369.1"/>
    </source>
</evidence>
<keyword evidence="2" id="KW-1185">Reference proteome</keyword>
<dbReference type="InterPro" id="IPR036322">
    <property type="entry name" value="WD40_repeat_dom_sf"/>
</dbReference>
<dbReference type="KEGG" id="hms:HMU11140"/>
<evidence type="ECO:0000313" key="2">
    <source>
        <dbReference type="Proteomes" id="UP000001522"/>
    </source>
</evidence>
<name>D3UIP4_HELM1</name>
<dbReference type="AlphaFoldDB" id="D3UIP4"/>
<dbReference type="RefSeq" id="WP_013023438.1">
    <property type="nucleotide sequence ID" value="NC_013949.1"/>
</dbReference>
<organism evidence="1 2">
    <name type="scientific">Helicobacter mustelae (strain ATCC 43772 / CCUG 25715 / CIP 103759 / LMG 18044 / NCTC 12198 / R85-136P)</name>
    <name type="common">Campylobacter mustelae</name>
    <dbReference type="NCBI Taxonomy" id="679897"/>
    <lineage>
        <taxon>Bacteria</taxon>
        <taxon>Pseudomonadati</taxon>
        <taxon>Campylobacterota</taxon>
        <taxon>Epsilonproteobacteria</taxon>
        <taxon>Campylobacterales</taxon>
        <taxon>Helicobacteraceae</taxon>
        <taxon>Helicobacter</taxon>
    </lineage>
</organism>
<dbReference type="Gene3D" id="2.130.10.10">
    <property type="entry name" value="YVTN repeat-like/Quinoprotein amine dehydrogenase"/>
    <property type="match status" value="1"/>
</dbReference>
<reference evidence="1 2" key="1">
    <citation type="journal article" date="2010" name="BMC Genomics">
        <title>Comparative genomics and proteomics of Helicobacter mustelae, an ulcerogenic and carcinogenic gastric pathogen.</title>
        <authorList>
            <person name="O'Toole P.W."/>
            <person name="Snelling W.J."/>
            <person name="Canchaya C."/>
            <person name="Forde B.M."/>
            <person name="Hardie K.R."/>
            <person name="Josenhans C."/>
            <person name="Graham R.L.J."/>
            <person name="McMullan G."/>
            <person name="Parkhill J."/>
            <person name="Belda E."/>
            <person name="Bentley S.D."/>
        </authorList>
    </citation>
    <scope>NUCLEOTIDE SEQUENCE [LARGE SCALE GENOMIC DNA]</scope>
    <source>
        <strain evidence="2">ATCC 43772 / LMG 18044 / NCTC 12198 / 12198</strain>
    </source>
</reference>
<accession>D3UIP4</accession>